<gene>
    <name evidence="14" type="ORF">ATK74_0692</name>
</gene>
<keyword evidence="5" id="KW-0677">Repeat</keyword>
<feature type="transmembrane region" description="Helical" evidence="11">
    <location>
        <begin position="79"/>
        <end position="102"/>
    </location>
</feature>
<evidence type="ECO:0000256" key="4">
    <source>
        <dbReference type="ARBA" id="ARBA00022692"/>
    </source>
</evidence>
<evidence type="ECO:0000256" key="7">
    <source>
        <dbReference type="ARBA" id="ARBA00023122"/>
    </source>
</evidence>
<evidence type="ECO:0000256" key="2">
    <source>
        <dbReference type="ARBA" id="ARBA00006337"/>
    </source>
</evidence>
<feature type="domain" description="CBS" evidence="12">
    <location>
        <begin position="288"/>
        <end position="345"/>
    </location>
</feature>
<evidence type="ECO:0000313" key="15">
    <source>
        <dbReference type="Proteomes" id="UP000226079"/>
    </source>
</evidence>
<keyword evidence="6 10" id="KW-1133">Transmembrane helix</keyword>
<evidence type="ECO:0000256" key="6">
    <source>
        <dbReference type="ARBA" id="ARBA00022989"/>
    </source>
</evidence>
<dbReference type="SMART" id="SM00116">
    <property type="entry name" value="CBS"/>
    <property type="match status" value="2"/>
</dbReference>
<comment type="similarity">
    <text evidence="2">Belongs to the UPF0053 family.</text>
</comment>
<dbReference type="InterPro" id="IPR036318">
    <property type="entry name" value="FAD-bd_PCMH-like_sf"/>
</dbReference>
<dbReference type="GO" id="GO:0050660">
    <property type="term" value="F:flavin adenine dinucleotide binding"/>
    <property type="evidence" value="ECO:0007669"/>
    <property type="project" value="InterPro"/>
</dbReference>
<evidence type="ECO:0000256" key="5">
    <source>
        <dbReference type="ARBA" id="ARBA00022737"/>
    </source>
</evidence>
<dbReference type="CDD" id="cd04590">
    <property type="entry name" value="CBS_pair_CorC_HlyC_assoc"/>
    <property type="match status" value="1"/>
</dbReference>
<accession>A0A2A9CR91</accession>
<dbReference type="Pfam" id="PF00571">
    <property type="entry name" value="CBS"/>
    <property type="match status" value="2"/>
</dbReference>
<dbReference type="Gene3D" id="3.30.465.10">
    <property type="match status" value="1"/>
</dbReference>
<dbReference type="InterPro" id="IPR005170">
    <property type="entry name" value="Transptr-assoc_dom"/>
</dbReference>
<keyword evidence="4 10" id="KW-0812">Transmembrane</keyword>
<evidence type="ECO:0000256" key="1">
    <source>
        <dbReference type="ARBA" id="ARBA00004651"/>
    </source>
</evidence>
<dbReference type="FunFam" id="3.10.580.10:FF:000002">
    <property type="entry name" value="Magnesium/cobalt efflux protein CorC"/>
    <property type="match status" value="1"/>
</dbReference>
<evidence type="ECO:0000256" key="10">
    <source>
        <dbReference type="PROSITE-ProRule" id="PRU01193"/>
    </source>
</evidence>
<comment type="caution">
    <text evidence="14">The sequence shown here is derived from an EMBL/GenBank/DDBJ whole genome shotgun (WGS) entry which is preliminary data.</text>
</comment>
<keyword evidence="8 10" id="KW-0472">Membrane</keyword>
<dbReference type="PROSITE" id="PS51371">
    <property type="entry name" value="CBS"/>
    <property type="match status" value="2"/>
</dbReference>
<dbReference type="InterPro" id="IPR046342">
    <property type="entry name" value="CBS_dom_sf"/>
</dbReference>
<dbReference type="EMBL" id="PDJC01000001">
    <property type="protein sequence ID" value="PFG16160.1"/>
    <property type="molecule type" value="Genomic_DNA"/>
</dbReference>
<dbReference type="AlphaFoldDB" id="A0A2A9CR91"/>
<evidence type="ECO:0000256" key="9">
    <source>
        <dbReference type="PROSITE-ProRule" id="PRU00703"/>
    </source>
</evidence>
<protein>
    <submittedName>
        <fullName evidence="14">CBS domain containing-hemolysin-like protein</fullName>
    </submittedName>
</protein>
<dbReference type="InterPro" id="IPR016169">
    <property type="entry name" value="FAD-bd_PCMH_sub2"/>
</dbReference>
<evidence type="ECO:0000256" key="8">
    <source>
        <dbReference type="ARBA" id="ARBA00023136"/>
    </source>
</evidence>
<evidence type="ECO:0000313" key="14">
    <source>
        <dbReference type="EMBL" id="PFG16160.1"/>
    </source>
</evidence>
<dbReference type="SUPFAM" id="SSF56176">
    <property type="entry name" value="FAD-binding/transporter-associated domain-like"/>
    <property type="match status" value="1"/>
</dbReference>
<dbReference type="InterPro" id="IPR044751">
    <property type="entry name" value="Ion_transp-like_CBS"/>
</dbReference>
<feature type="domain" description="CNNM transmembrane" evidence="13">
    <location>
        <begin position="14"/>
        <end position="201"/>
    </location>
</feature>
<dbReference type="PROSITE" id="PS51846">
    <property type="entry name" value="CNNM"/>
    <property type="match status" value="1"/>
</dbReference>
<dbReference type="SUPFAM" id="SSF54631">
    <property type="entry name" value="CBS-domain pair"/>
    <property type="match status" value="1"/>
</dbReference>
<dbReference type="Proteomes" id="UP000226079">
    <property type="component" value="Unassembled WGS sequence"/>
</dbReference>
<name>A0A2A9CR91_9ACTN</name>
<keyword evidence="15" id="KW-1185">Reference proteome</keyword>
<dbReference type="PANTHER" id="PTHR22777">
    <property type="entry name" value="HEMOLYSIN-RELATED"/>
    <property type="match status" value="1"/>
</dbReference>
<evidence type="ECO:0000259" key="13">
    <source>
        <dbReference type="PROSITE" id="PS51846"/>
    </source>
</evidence>
<comment type="subcellular location">
    <subcellularLocation>
        <location evidence="1">Cell membrane</location>
        <topology evidence="1">Multi-pass membrane protein</topology>
    </subcellularLocation>
</comment>
<feature type="transmembrane region" description="Helical" evidence="11">
    <location>
        <begin position="138"/>
        <end position="163"/>
    </location>
</feature>
<organism evidence="14 15">
    <name type="scientific">Propionicimonas paludicola</name>
    <dbReference type="NCBI Taxonomy" id="185243"/>
    <lineage>
        <taxon>Bacteria</taxon>
        <taxon>Bacillati</taxon>
        <taxon>Actinomycetota</taxon>
        <taxon>Actinomycetes</taxon>
        <taxon>Propionibacteriales</taxon>
        <taxon>Nocardioidaceae</taxon>
        <taxon>Propionicimonas</taxon>
    </lineage>
</organism>
<reference evidence="14 15" key="1">
    <citation type="submission" date="2017-10" db="EMBL/GenBank/DDBJ databases">
        <title>Sequencing the genomes of 1000 actinobacteria strains.</title>
        <authorList>
            <person name="Klenk H.-P."/>
        </authorList>
    </citation>
    <scope>NUCLEOTIDE SEQUENCE [LARGE SCALE GENOMIC DNA]</scope>
    <source>
        <strain evidence="14 15">DSM 15597</strain>
    </source>
</reference>
<proteinExistence type="inferred from homology"/>
<dbReference type="InterPro" id="IPR002550">
    <property type="entry name" value="CNNM"/>
</dbReference>
<dbReference type="Gene3D" id="3.10.580.10">
    <property type="entry name" value="CBS-domain"/>
    <property type="match status" value="1"/>
</dbReference>
<dbReference type="Pfam" id="PF01595">
    <property type="entry name" value="CNNM"/>
    <property type="match status" value="1"/>
</dbReference>
<evidence type="ECO:0000259" key="12">
    <source>
        <dbReference type="PROSITE" id="PS51371"/>
    </source>
</evidence>
<evidence type="ECO:0000256" key="3">
    <source>
        <dbReference type="ARBA" id="ARBA00022475"/>
    </source>
</evidence>
<evidence type="ECO:0000256" key="11">
    <source>
        <dbReference type="SAM" id="Phobius"/>
    </source>
</evidence>
<dbReference type="Pfam" id="PF03471">
    <property type="entry name" value="CorC_HlyC"/>
    <property type="match status" value="1"/>
</dbReference>
<dbReference type="GO" id="GO:0005886">
    <property type="term" value="C:plasma membrane"/>
    <property type="evidence" value="ECO:0007669"/>
    <property type="project" value="UniProtKB-SubCell"/>
</dbReference>
<sequence>MASTNPDEACEHLLTQNDWILAAVAALSVLLAALLTAAETALAGVSRARAESLIDEGRPGGRRLLLIAQDPAPALNSSLFLRIVFEVIATVCVGWIFFMHFGQLWEQLTYPVLTMVLVSFIILGVAPRTLGRQHADAIALAAAGPLSVLSVVLGPVSQLMILIGNALTPGKGFAEGPFTSEAELRELVDIAEARELIEADERKMIHSVFELGDTIVKEVMVPRTEMVYIERTKTLRQGVSLALRSGFSRIPVVGEDVDDVVGILYLKDMIRRMYDNPQAQTSEAVDALMRPPTFCPDSKPVDELLREMQLTRSHVVIVVDEFGGTAGLATIEDVLEEIVGEIVDEYDQELAPVAELGDGRFRVSARLGIEDLGELFGLDVDDDDVDTVLGLMAKELNKVPIPGSVVRWEGIELTAERGSGRRHSIQTVLAALAADDDPAAEAAAKLATESARRNT</sequence>
<feature type="domain" description="CBS" evidence="12">
    <location>
        <begin position="220"/>
        <end position="280"/>
    </location>
</feature>
<dbReference type="PANTHER" id="PTHR22777:SF32">
    <property type="entry name" value="UPF0053 INNER MEMBRANE PROTEIN YFJD"/>
    <property type="match status" value="1"/>
</dbReference>
<keyword evidence="7 9" id="KW-0129">CBS domain</keyword>
<dbReference type="SMART" id="SM01091">
    <property type="entry name" value="CorC_HlyC"/>
    <property type="match status" value="1"/>
</dbReference>
<keyword evidence="3" id="KW-1003">Cell membrane</keyword>
<dbReference type="InterPro" id="IPR000644">
    <property type="entry name" value="CBS_dom"/>
</dbReference>
<feature type="transmembrane region" description="Helical" evidence="11">
    <location>
        <begin position="20"/>
        <end position="42"/>
    </location>
</feature>
<feature type="transmembrane region" description="Helical" evidence="11">
    <location>
        <begin position="108"/>
        <end position="126"/>
    </location>
</feature>